<dbReference type="RefSeq" id="WP_154488575.1">
    <property type="nucleotide sequence ID" value="NZ_VULN01000016.1"/>
</dbReference>
<dbReference type="InterPro" id="IPR021228">
    <property type="entry name" value="BrxD"/>
</dbReference>
<proteinExistence type="predicted"/>
<dbReference type="Proteomes" id="UP000441455">
    <property type="component" value="Unassembled WGS sequence"/>
</dbReference>
<dbReference type="EMBL" id="VULN01000016">
    <property type="protein sequence ID" value="MSS82915.1"/>
    <property type="molecule type" value="Genomic_DNA"/>
</dbReference>
<accession>A0A6N7W0T8</accession>
<organism evidence="1 2">
    <name type="scientific">Acidaminococcus fermentans</name>
    <dbReference type="NCBI Taxonomy" id="905"/>
    <lineage>
        <taxon>Bacteria</taxon>
        <taxon>Bacillati</taxon>
        <taxon>Bacillota</taxon>
        <taxon>Negativicutes</taxon>
        <taxon>Acidaminococcales</taxon>
        <taxon>Acidaminococcaceae</taxon>
        <taxon>Acidaminococcus</taxon>
    </lineage>
</organism>
<dbReference type="Pfam" id="PF10923">
    <property type="entry name" value="BrxC_BrxD"/>
    <property type="match status" value="1"/>
</dbReference>
<evidence type="ECO:0000313" key="1">
    <source>
        <dbReference type="EMBL" id="MSS82915.1"/>
    </source>
</evidence>
<reference evidence="1 2" key="1">
    <citation type="submission" date="2019-08" db="EMBL/GenBank/DDBJ databases">
        <title>In-depth cultivation of the pig gut microbiome towards novel bacterial diversity and tailored functional studies.</title>
        <authorList>
            <person name="Wylensek D."/>
            <person name="Hitch T.C.A."/>
            <person name="Clavel T."/>
        </authorList>
    </citation>
    <scope>NUCLEOTIDE SEQUENCE [LARGE SCALE GENOMIC DNA]</scope>
    <source>
        <strain evidence="1 2">WCA-389-WT-5B</strain>
    </source>
</reference>
<comment type="caution">
    <text evidence="1">The sequence shown here is derived from an EMBL/GenBank/DDBJ whole genome shotgun (WGS) entry which is preliminary data.</text>
</comment>
<dbReference type="OrthoDB" id="9772976at2"/>
<name>A0A6N7W0T8_ACIFE</name>
<dbReference type="SUPFAM" id="SSF52540">
    <property type="entry name" value="P-loop containing nucleoside triphosphate hydrolases"/>
    <property type="match status" value="1"/>
</dbReference>
<gene>
    <name evidence="1" type="ORF">FX155_09950</name>
</gene>
<dbReference type="AlphaFoldDB" id="A0A6N7W0T8"/>
<sequence length="439" mass="49872">MTLKIPKRIARTLISSLKGGVVPRIGLPYITVGRKNEIDALLHDVDVIADGGASFRFIVGRYGSGKSFLLQTLRNYVMEKDFVVVDADLSPERRLQGTKGQGLATYRELVRNMATRTRPEGGALPLILDRWINQIQQQVVTETGLALTDGRLNTLVEQKIGQVIQALNEMVHGFDFARLLTLYYRSYRQGDEATKAKVIQWFRGEFHTRTEARQELGVNIIISDEDWYEYLKIFALFLKQAGYAGLLVCIDELVNIYKIPHAITRQYNYEKILTMYNDTLQGKAHYLGIIMGGTPQCMEDPRRGVYSYEALRSRLAEGHFAGEHKDLLAPVIRLQPLTSDEMLVLVEKLAEIHGVLYGYAPKVTQEDLVAFIRIEFQRIGADSHITPREVIRDFIEVLDILYQHPELKVEALLQSDSFQYAQNAVEGEETAPEFAEFTV</sequence>
<dbReference type="Gene3D" id="3.40.50.300">
    <property type="entry name" value="P-loop containing nucleotide triphosphate hydrolases"/>
    <property type="match status" value="1"/>
</dbReference>
<dbReference type="InterPro" id="IPR027417">
    <property type="entry name" value="P-loop_NTPase"/>
</dbReference>
<evidence type="ECO:0000313" key="2">
    <source>
        <dbReference type="Proteomes" id="UP000441455"/>
    </source>
</evidence>
<protein>
    <submittedName>
        <fullName evidence="1">Biotin carboxylase</fullName>
    </submittedName>
</protein>